<dbReference type="Pfam" id="PF13237">
    <property type="entry name" value="Fer4_10"/>
    <property type="match status" value="1"/>
</dbReference>
<gene>
    <name evidence="2" type="ORF">DLD82_00455</name>
</gene>
<dbReference type="Proteomes" id="UP000245934">
    <property type="component" value="Unassembled WGS sequence"/>
</dbReference>
<comment type="caution">
    <text evidence="2">The sequence shown here is derived from an EMBL/GenBank/DDBJ whole genome shotgun (WGS) entry which is preliminary data.</text>
</comment>
<dbReference type="InterPro" id="IPR017900">
    <property type="entry name" value="4Fe4S_Fe_S_CS"/>
</dbReference>
<dbReference type="NCBIfam" id="NF038196">
    <property type="entry name" value="ferrodoxin_EFR1"/>
    <property type="match status" value="1"/>
</dbReference>
<dbReference type="InterPro" id="IPR029039">
    <property type="entry name" value="Flavoprotein-like_sf"/>
</dbReference>
<evidence type="ECO:0000259" key="1">
    <source>
        <dbReference type="PROSITE" id="PS51379"/>
    </source>
</evidence>
<proteinExistence type="predicted"/>
<feature type="domain" description="4Fe-4S ferredoxin-type" evidence="1">
    <location>
        <begin position="185"/>
        <end position="213"/>
    </location>
</feature>
<name>A0A2V2NLV9_9EURY</name>
<evidence type="ECO:0000313" key="3">
    <source>
        <dbReference type="Proteomes" id="UP000245934"/>
    </source>
</evidence>
<keyword evidence="3" id="KW-1185">Reference proteome</keyword>
<dbReference type="OrthoDB" id="2837at2157"/>
<evidence type="ECO:0000313" key="2">
    <source>
        <dbReference type="EMBL" id="PWR76313.1"/>
    </source>
</evidence>
<dbReference type="PROSITE" id="PS00198">
    <property type="entry name" value="4FE4S_FER_1"/>
    <property type="match status" value="1"/>
</dbReference>
<dbReference type="Gene3D" id="3.30.70.20">
    <property type="match status" value="1"/>
</dbReference>
<dbReference type="SUPFAM" id="SSF52218">
    <property type="entry name" value="Flavoproteins"/>
    <property type="match status" value="1"/>
</dbReference>
<dbReference type="GO" id="GO:0016491">
    <property type="term" value="F:oxidoreductase activity"/>
    <property type="evidence" value="ECO:0007669"/>
    <property type="project" value="UniProtKB-ARBA"/>
</dbReference>
<dbReference type="RefSeq" id="WP_109939132.1">
    <property type="nucleotide sequence ID" value="NZ_CP176366.1"/>
</dbReference>
<dbReference type="InterPro" id="IPR017896">
    <property type="entry name" value="4Fe4S_Fe-S-bd"/>
</dbReference>
<dbReference type="Gene3D" id="3.40.50.360">
    <property type="match status" value="1"/>
</dbReference>
<dbReference type="PANTHER" id="PTHR43122:SF1">
    <property type="entry name" value="IRON-SULFUR-BINDING PROTEIN"/>
    <property type="match status" value="1"/>
</dbReference>
<accession>A0A2V2NLV9</accession>
<dbReference type="AlphaFoldDB" id="A0A2V2NLV9"/>
<dbReference type="EMBL" id="QGMZ01000001">
    <property type="protein sequence ID" value="PWR76313.1"/>
    <property type="molecule type" value="Genomic_DNA"/>
</dbReference>
<sequence length="268" mass="29170">MNTTLYYFSGTGNSFSVAKNLASILGDTNIISIPSVMKESSEVIPPSGKVGIICPVYDAGIPVLVREFLSRLNIRNSSYVFGIATFAGTGGSALKMMNNDLLEHNTKGLDAGFLVKMPGNFPPLYVPPSGLKVTKILQDADIRIKRIAESIREEKHQKIGMFILSSLMQAALYGGFAKSVHTLDEKFSVSDACTGCGACVKVCPVKNISFENERPVYHHHCELCCACLNYCPVQAIDLSLLRGTKGRGRYHHPEVSVTDMNQGQGEFL</sequence>
<protein>
    <submittedName>
        <fullName evidence="2">4Fe-4S ferredoxin</fullName>
    </submittedName>
</protein>
<dbReference type="PROSITE" id="PS51379">
    <property type="entry name" value="4FE4S_FER_2"/>
    <property type="match status" value="1"/>
</dbReference>
<dbReference type="SUPFAM" id="SSF54862">
    <property type="entry name" value="4Fe-4S ferredoxins"/>
    <property type="match status" value="1"/>
</dbReference>
<dbReference type="InterPro" id="IPR047964">
    <property type="entry name" value="EFR1-like"/>
</dbReference>
<reference evidence="2 3" key="1">
    <citation type="submission" date="2018-05" db="EMBL/GenBank/DDBJ databases">
        <title>Draft genome of Methanospirillum stamsii Pt1.</title>
        <authorList>
            <person name="Dueholm M.S."/>
            <person name="Nielsen P.H."/>
            <person name="Bakmann L.F."/>
            <person name="Otzen D.E."/>
        </authorList>
    </citation>
    <scope>NUCLEOTIDE SEQUENCE [LARGE SCALE GENOMIC DNA]</scope>
    <source>
        <strain evidence="2 3">Pt1</strain>
    </source>
</reference>
<dbReference type="PANTHER" id="PTHR43122">
    <property type="entry name" value="FERREDOXIN SUBUNIT OF PYRUVATE:FLAVODOXIN OXIDOREDUCTASE-RELATED"/>
    <property type="match status" value="1"/>
</dbReference>
<organism evidence="2 3">
    <name type="scientific">Methanospirillum stamsii</name>
    <dbReference type="NCBI Taxonomy" id="1277351"/>
    <lineage>
        <taxon>Archaea</taxon>
        <taxon>Methanobacteriati</taxon>
        <taxon>Methanobacteriota</taxon>
        <taxon>Stenosarchaea group</taxon>
        <taxon>Methanomicrobia</taxon>
        <taxon>Methanomicrobiales</taxon>
        <taxon>Methanospirillaceae</taxon>
        <taxon>Methanospirillum</taxon>
    </lineage>
</organism>
<dbReference type="GeneID" id="97610345"/>